<dbReference type="EMBL" id="UGWQ01000001">
    <property type="protein sequence ID" value="SUF67787.1"/>
    <property type="molecule type" value="Genomic_DNA"/>
</dbReference>
<gene>
    <name evidence="2" type="ORF">NCTC10718_00447</name>
</gene>
<evidence type="ECO:0000313" key="2">
    <source>
        <dbReference type="EMBL" id="SUF67787.1"/>
    </source>
</evidence>
<evidence type="ECO:0000313" key="3">
    <source>
        <dbReference type="Proteomes" id="UP000254332"/>
    </source>
</evidence>
<keyword evidence="1" id="KW-0175">Coiled coil</keyword>
<proteinExistence type="predicted"/>
<evidence type="ECO:0000256" key="1">
    <source>
        <dbReference type="SAM" id="Coils"/>
    </source>
</evidence>
<reference evidence="2 3" key="1">
    <citation type="submission" date="2018-06" db="EMBL/GenBank/DDBJ databases">
        <authorList>
            <consortium name="Pathogen Informatics"/>
            <person name="Doyle S."/>
        </authorList>
    </citation>
    <scope>NUCLEOTIDE SEQUENCE [LARGE SCALE GENOMIC DNA]</scope>
    <source>
        <strain evidence="2 3">NCTC10718</strain>
    </source>
</reference>
<accession>A0A379QUI6</accession>
<organism evidence="2 3">
    <name type="scientific">Salmonella enterica</name>
    <name type="common">Salmonella choleraesuis</name>
    <dbReference type="NCBI Taxonomy" id="28901"/>
    <lineage>
        <taxon>Bacteria</taxon>
        <taxon>Pseudomonadati</taxon>
        <taxon>Pseudomonadota</taxon>
        <taxon>Gammaproteobacteria</taxon>
        <taxon>Enterobacterales</taxon>
        <taxon>Enterobacteriaceae</taxon>
        <taxon>Salmonella</taxon>
    </lineage>
</organism>
<dbReference type="Proteomes" id="UP000254332">
    <property type="component" value="Unassembled WGS sequence"/>
</dbReference>
<name>A0A379QUI6_SALER</name>
<protein>
    <submittedName>
        <fullName evidence="2">Gp32</fullName>
    </submittedName>
</protein>
<dbReference type="AlphaFoldDB" id="A0A379QUI6"/>
<feature type="coiled-coil region" evidence="1">
    <location>
        <begin position="228"/>
        <end position="262"/>
    </location>
</feature>
<sequence>MNLIHIFRAGTHTDMHGRRINFSDADLNEIAQNYNPALHEAPIVVGHPKTDAPSYAWVSGIKKDRDGLKAEPRDIDPQFAELVKNRRYSKVSASFYCPESPGNPTPGKYYLRHVGFLGAQPPAIKGLKQVSFAEDEEGVVEFADWSLQTTATLFSRIRDFFISQFGLEKADSVMPDYLIDSLRDDATRTTTADVTPAFSDPVGIPAEDAIQPVAEKPAPTPPEDTAVDKELQVKLEQENADLKRQLDERNKAEAQRVATERHNANVAFADSLVSDARLAPAGKGLVVAVLDALGDGESPVSFSENGSEQPLVEAFKAQMQKARPLLDFGEVATGDRTDRTAIPAEFAEADPVRLELHTKAVALAQAENITYEAAVARLM</sequence>